<name>A0AAW0A1P8_9AGAR</name>
<evidence type="ECO:0000313" key="2">
    <source>
        <dbReference type="EMBL" id="KAK6997473.1"/>
    </source>
</evidence>
<accession>A0AAW0A1P8</accession>
<keyword evidence="3" id="KW-1185">Reference proteome</keyword>
<evidence type="ECO:0000313" key="3">
    <source>
        <dbReference type="Proteomes" id="UP001362999"/>
    </source>
</evidence>
<dbReference type="EMBL" id="JAWWNJ010000090">
    <property type="protein sequence ID" value="KAK6997473.1"/>
    <property type="molecule type" value="Genomic_DNA"/>
</dbReference>
<feature type="compositionally biased region" description="Basic and acidic residues" evidence="1">
    <location>
        <begin position="103"/>
        <end position="118"/>
    </location>
</feature>
<comment type="caution">
    <text evidence="2">The sequence shown here is derived from an EMBL/GenBank/DDBJ whole genome shotgun (WGS) entry which is preliminary data.</text>
</comment>
<proteinExistence type="predicted"/>
<sequence>MRDARDPDPTVLARRADVAHQYRDKHREIINEKSRLRMRQIREQIRQGSSELKLQHRIKAKLYRRTYRARRKQGLCRPRGPQQPPADGSTASDPDLSDAEEAVLQRRERPGRHEHDIVKAASQVRMRDEALWS</sequence>
<reference evidence="2 3" key="1">
    <citation type="journal article" date="2024" name="J Genomics">
        <title>Draft genome sequencing and assembly of Favolaschia claudopus CIRM-BRFM 2984 isolated from oak limbs.</title>
        <authorList>
            <person name="Navarro D."/>
            <person name="Drula E."/>
            <person name="Chaduli D."/>
            <person name="Cazenave R."/>
            <person name="Ahrendt S."/>
            <person name="Wang J."/>
            <person name="Lipzen A."/>
            <person name="Daum C."/>
            <person name="Barry K."/>
            <person name="Grigoriev I.V."/>
            <person name="Favel A."/>
            <person name="Rosso M.N."/>
            <person name="Martin F."/>
        </authorList>
    </citation>
    <scope>NUCLEOTIDE SEQUENCE [LARGE SCALE GENOMIC DNA]</scope>
    <source>
        <strain evidence="2 3">CIRM-BRFM 2984</strain>
    </source>
</reference>
<evidence type="ECO:0000256" key="1">
    <source>
        <dbReference type="SAM" id="MobiDB-lite"/>
    </source>
</evidence>
<gene>
    <name evidence="2" type="ORF">R3P38DRAFT_3219557</name>
</gene>
<dbReference type="AlphaFoldDB" id="A0AAW0A1P8"/>
<organism evidence="2 3">
    <name type="scientific">Favolaschia claudopus</name>
    <dbReference type="NCBI Taxonomy" id="2862362"/>
    <lineage>
        <taxon>Eukaryota</taxon>
        <taxon>Fungi</taxon>
        <taxon>Dikarya</taxon>
        <taxon>Basidiomycota</taxon>
        <taxon>Agaricomycotina</taxon>
        <taxon>Agaricomycetes</taxon>
        <taxon>Agaricomycetidae</taxon>
        <taxon>Agaricales</taxon>
        <taxon>Marasmiineae</taxon>
        <taxon>Mycenaceae</taxon>
        <taxon>Favolaschia</taxon>
    </lineage>
</organism>
<feature type="region of interest" description="Disordered" evidence="1">
    <location>
        <begin position="69"/>
        <end position="121"/>
    </location>
</feature>
<protein>
    <submittedName>
        <fullName evidence="2">Uncharacterized protein</fullName>
    </submittedName>
</protein>
<dbReference type="Proteomes" id="UP001362999">
    <property type="component" value="Unassembled WGS sequence"/>
</dbReference>